<accession>A0A2G5BET3</accession>
<keyword evidence="3" id="KW-1185">Reference proteome</keyword>
<dbReference type="InterPro" id="IPR050869">
    <property type="entry name" value="H3K4_H4K5_MeTrfase"/>
</dbReference>
<dbReference type="Proteomes" id="UP000242474">
    <property type="component" value="Unassembled WGS sequence"/>
</dbReference>
<gene>
    <name evidence="2" type="ORF">COEREDRAFT_80574</name>
</gene>
<dbReference type="SUPFAM" id="SSF82199">
    <property type="entry name" value="SET domain"/>
    <property type="match status" value="1"/>
</dbReference>
<dbReference type="Gene3D" id="2.170.270.10">
    <property type="entry name" value="SET domain"/>
    <property type="match status" value="1"/>
</dbReference>
<reference evidence="2 3" key="1">
    <citation type="journal article" date="2015" name="Genome Biol. Evol.">
        <title>Phylogenomic analyses indicate that early fungi evolved digesting cell walls of algal ancestors of land plants.</title>
        <authorList>
            <person name="Chang Y."/>
            <person name="Wang S."/>
            <person name="Sekimoto S."/>
            <person name="Aerts A.L."/>
            <person name="Choi C."/>
            <person name="Clum A."/>
            <person name="LaButti K.M."/>
            <person name="Lindquist E.A."/>
            <person name="Yee Ngan C."/>
            <person name="Ohm R.A."/>
            <person name="Salamov A.A."/>
            <person name="Grigoriev I.V."/>
            <person name="Spatafora J.W."/>
            <person name="Berbee M.L."/>
        </authorList>
    </citation>
    <scope>NUCLEOTIDE SEQUENCE [LARGE SCALE GENOMIC DNA]</scope>
    <source>
        <strain evidence="2 3">NRRL 1564</strain>
    </source>
</reference>
<dbReference type="EMBL" id="KZ303495">
    <property type="protein sequence ID" value="PIA17217.1"/>
    <property type="molecule type" value="Genomic_DNA"/>
</dbReference>
<dbReference type="AlphaFoldDB" id="A0A2G5BET3"/>
<name>A0A2G5BET3_COERN</name>
<dbReference type="OrthoDB" id="5945798at2759"/>
<dbReference type="InterPro" id="IPR001214">
    <property type="entry name" value="SET_dom"/>
</dbReference>
<sequence>MAAGLTQALVIGKQHRQMQAWSRLVSHRDQHPPYVLRQYAEVASVLSANAKTIGLQPIDEDATVTMLCRAGCNNFMAPVIEDNVLCTSGVVCSPLLSLLFNHSCRPNCAISFNNGCLSLRAIDNIEIGQELTISYVDTMLPRSERRERLENVYFFTCTCSKCSDTNCGRIDQIMDRESSQPPKQLLTDFTHLPEVAPWVSCTIGLLLDCIAGTITSVQIEKGCLCAISGLPLREVSFAAFCHWRERQDECRNSDDKNARLWACVASQHVLAFYILNYSAFHPMIGLQCLTTAALSWNALVACCLIDSQCKALAITRPRIAALAHAARSILQVSSPNFLSVDTQITLLLSQLD</sequence>
<feature type="domain" description="SET" evidence="1">
    <location>
        <begin position="32"/>
        <end position="136"/>
    </location>
</feature>
<dbReference type="InterPro" id="IPR046341">
    <property type="entry name" value="SET_dom_sf"/>
</dbReference>
<dbReference type="PANTHER" id="PTHR12197">
    <property type="entry name" value="HISTONE-LYSINE N-METHYLTRANSFERASE SMYD"/>
    <property type="match status" value="1"/>
</dbReference>
<evidence type="ECO:0000313" key="3">
    <source>
        <dbReference type="Proteomes" id="UP000242474"/>
    </source>
</evidence>
<protein>
    <recommendedName>
        <fullName evidence="1">SET domain-containing protein</fullName>
    </recommendedName>
</protein>
<proteinExistence type="predicted"/>
<dbReference type="Pfam" id="PF00856">
    <property type="entry name" value="SET"/>
    <property type="match status" value="1"/>
</dbReference>
<organism evidence="2 3">
    <name type="scientific">Coemansia reversa (strain ATCC 12441 / NRRL 1564)</name>
    <dbReference type="NCBI Taxonomy" id="763665"/>
    <lineage>
        <taxon>Eukaryota</taxon>
        <taxon>Fungi</taxon>
        <taxon>Fungi incertae sedis</taxon>
        <taxon>Zoopagomycota</taxon>
        <taxon>Kickxellomycotina</taxon>
        <taxon>Kickxellomycetes</taxon>
        <taxon>Kickxellales</taxon>
        <taxon>Kickxellaceae</taxon>
        <taxon>Coemansia</taxon>
    </lineage>
</organism>
<dbReference type="STRING" id="763665.A0A2G5BET3"/>
<dbReference type="PROSITE" id="PS50280">
    <property type="entry name" value="SET"/>
    <property type="match status" value="1"/>
</dbReference>
<evidence type="ECO:0000259" key="1">
    <source>
        <dbReference type="PROSITE" id="PS50280"/>
    </source>
</evidence>
<evidence type="ECO:0000313" key="2">
    <source>
        <dbReference type="EMBL" id="PIA17217.1"/>
    </source>
</evidence>